<dbReference type="AlphaFoldDB" id="A0AAU9PHN8"/>
<dbReference type="Proteomes" id="UP001157418">
    <property type="component" value="Unassembled WGS sequence"/>
</dbReference>
<proteinExistence type="predicted"/>
<evidence type="ECO:0000313" key="1">
    <source>
        <dbReference type="EMBL" id="CAH1449945.1"/>
    </source>
</evidence>
<dbReference type="EMBL" id="CAKMRJ010005634">
    <property type="protein sequence ID" value="CAH1449945.1"/>
    <property type="molecule type" value="Genomic_DNA"/>
</dbReference>
<name>A0AAU9PHN8_9ASTR</name>
<reference evidence="1 2" key="1">
    <citation type="submission" date="2022-01" db="EMBL/GenBank/DDBJ databases">
        <authorList>
            <person name="Xiong W."/>
            <person name="Schranz E."/>
        </authorList>
    </citation>
    <scope>NUCLEOTIDE SEQUENCE [LARGE SCALE GENOMIC DNA]</scope>
</reference>
<evidence type="ECO:0000313" key="2">
    <source>
        <dbReference type="Proteomes" id="UP001157418"/>
    </source>
</evidence>
<keyword evidence="2" id="KW-1185">Reference proteome</keyword>
<accession>A0AAU9PHN8</accession>
<protein>
    <submittedName>
        <fullName evidence="1">Uncharacterized protein</fullName>
    </submittedName>
</protein>
<gene>
    <name evidence="1" type="ORF">LVIROSA_LOCUS35398</name>
</gene>
<organism evidence="1 2">
    <name type="scientific">Lactuca virosa</name>
    <dbReference type="NCBI Taxonomy" id="75947"/>
    <lineage>
        <taxon>Eukaryota</taxon>
        <taxon>Viridiplantae</taxon>
        <taxon>Streptophyta</taxon>
        <taxon>Embryophyta</taxon>
        <taxon>Tracheophyta</taxon>
        <taxon>Spermatophyta</taxon>
        <taxon>Magnoliopsida</taxon>
        <taxon>eudicotyledons</taxon>
        <taxon>Gunneridae</taxon>
        <taxon>Pentapetalae</taxon>
        <taxon>asterids</taxon>
        <taxon>campanulids</taxon>
        <taxon>Asterales</taxon>
        <taxon>Asteraceae</taxon>
        <taxon>Cichorioideae</taxon>
        <taxon>Cichorieae</taxon>
        <taxon>Lactucinae</taxon>
        <taxon>Lactuca</taxon>
    </lineage>
</organism>
<comment type="caution">
    <text evidence="1">The sequence shown here is derived from an EMBL/GenBank/DDBJ whole genome shotgun (WGS) entry which is preliminary data.</text>
</comment>
<sequence length="98" mass="10309">MKARKAGTGKSGGCRVLNSQQQSWCRSSTVAVTVGDDGSFAASISVSDESDEDGGERRWVRRREKVAVTTKFFYGGKSPGGRSGMATLLPGFSSAGNE</sequence>